<evidence type="ECO:0000256" key="7">
    <source>
        <dbReference type="SAM" id="Phobius"/>
    </source>
</evidence>
<evidence type="ECO:0000259" key="8">
    <source>
        <dbReference type="PROSITE" id="PS50111"/>
    </source>
</evidence>
<organism evidence="10 11">
    <name type="scientific">Paenibacillus filicis</name>
    <dbReference type="NCBI Taxonomy" id="669464"/>
    <lineage>
        <taxon>Bacteria</taxon>
        <taxon>Bacillati</taxon>
        <taxon>Bacillota</taxon>
        <taxon>Bacilli</taxon>
        <taxon>Bacillales</taxon>
        <taxon>Paenibacillaceae</taxon>
        <taxon>Paenibacillus</taxon>
    </lineage>
</organism>
<feature type="domain" description="Methyl-accepting transducer" evidence="8">
    <location>
        <begin position="271"/>
        <end position="514"/>
    </location>
</feature>
<dbReference type="PANTHER" id="PTHR32089">
    <property type="entry name" value="METHYL-ACCEPTING CHEMOTAXIS PROTEIN MCPB"/>
    <property type="match status" value="1"/>
</dbReference>
<keyword evidence="3 7" id="KW-0472">Membrane</keyword>
<feature type="transmembrane region" description="Helical" evidence="7">
    <location>
        <begin position="14"/>
        <end position="33"/>
    </location>
</feature>
<evidence type="ECO:0000259" key="9">
    <source>
        <dbReference type="PROSITE" id="PS50885"/>
    </source>
</evidence>
<evidence type="ECO:0000313" key="11">
    <source>
        <dbReference type="Proteomes" id="UP001469365"/>
    </source>
</evidence>
<evidence type="ECO:0000256" key="4">
    <source>
        <dbReference type="ARBA" id="ARBA00023224"/>
    </source>
</evidence>
<dbReference type="InterPro" id="IPR024478">
    <property type="entry name" value="HlyB_4HB_MCP"/>
</dbReference>
<evidence type="ECO:0000256" key="1">
    <source>
        <dbReference type="ARBA" id="ARBA00004236"/>
    </source>
</evidence>
<dbReference type="Proteomes" id="UP001469365">
    <property type="component" value="Unassembled WGS sequence"/>
</dbReference>
<comment type="caution">
    <text evidence="10">The sequence shown here is derived from an EMBL/GenBank/DDBJ whole genome shotgun (WGS) entry which is preliminary data.</text>
</comment>
<feature type="domain" description="HAMP" evidence="9">
    <location>
        <begin position="214"/>
        <end position="266"/>
    </location>
</feature>
<evidence type="ECO:0000256" key="6">
    <source>
        <dbReference type="PROSITE-ProRule" id="PRU00284"/>
    </source>
</evidence>
<gene>
    <name evidence="10" type="ORF">WMW72_35360</name>
</gene>
<sequence length="530" mass="56992">MMKWFLNLRTATKLIMAFVGVAVISAGVGIYALTNLNMMKGNIDGLYGNNLTSIRDLSATQFAYQNLRILVRDISMAQTEANKDKLVQNIPGYQQAVEDTIQSYRTTIITPPEQDELKIFDSEWAAYKKVYDDAVQLARKENQTEFIAYKENQLAAQGEKLRSSLGRLITINEKLAEQKSDSSAAAYTNARNMMIGVLLLSLILSIVIGYSIARMISRPLQNVVEVVNRMAQGDFRENLHMTTKDEVGQLATSMDQMIDNLRGLVSGILISSQSVAAAAQQISASTEEIASGSSTQAQSAQSIAELFTELSSAIQFVAKSAEQAAELTNNTVQTAGEGGAIVEASIYGMRGVNTMMSRLEEDSLKIGEIIEVIDDIADQTNLLALNAAIEAARAGDQGRGFAVVADEVRKLAERSSAATKEITSIIKKMQNNTKQSVTAVLDSVTQSERTGEAFNRIVEMVGASAGKVNEIAAACQEEAAQASEVMLSVDQVASSSQESAAASEEAAATCQSLASLAEDLNTAVAVFKIN</sequence>
<feature type="transmembrane region" description="Helical" evidence="7">
    <location>
        <begin position="193"/>
        <end position="213"/>
    </location>
</feature>
<dbReference type="Pfam" id="PF12729">
    <property type="entry name" value="4HB_MCP_1"/>
    <property type="match status" value="1"/>
</dbReference>
<dbReference type="InterPro" id="IPR004090">
    <property type="entry name" value="Chemotax_Me-accpt_rcpt"/>
</dbReference>
<reference evidence="10 11" key="1">
    <citation type="submission" date="2024-04" db="EMBL/GenBank/DDBJ databases">
        <title>draft genome sequnece of Paenibacillus filicis.</title>
        <authorList>
            <person name="Kim D.-U."/>
        </authorList>
    </citation>
    <scope>NUCLEOTIDE SEQUENCE [LARGE SCALE GENOMIC DNA]</scope>
    <source>
        <strain evidence="10 11">KACC14197</strain>
    </source>
</reference>
<evidence type="ECO:0000256" key="2">
    <source>
        <dbReference type="ARBA" id="ARBA00022475"/>
    </source>
</evidence>
<name>A0ABU9DYE6_9BACL</name>
<dbReference type="PROSITE" id="PS50111">
    <property type="entry name" value="CHEMOTAXIS_TRANSDUC_2"/>
    <property type="match status" value="1"/>
</dbReference>
<dbReference type="RefSeq" id="WP_341420288.1">
    <property type="nucleotide sequence ID" value="NZ_JBBPCC010000047.1"/>
</dbReference>
<evidence type="ECO:0000313" key="10">
    <source>
        <dbReference type="EMBL" id="MEK8133155.1"/>
    </source>
</evidence>
<dbReference type="PRINTS" id="PR00260">
    <property type="entry name" value="CHEMTRNSDUCR"/>
</dbReference>
<comment type="subcellular location">
    <subcellularLocation>
        <location evidence="1">Cell membrane</location>
    </subcellularLocation>
</comment>
<dbReference type="CDD" id="cd11386">
    <property type="entry name" value="MCP_signal"/>
    <property type="match status" value="1"/>
</dbReference>
<dbReference type="EMBL" id="JBBPCC010000047">
    <property type="protein sequence ID" value="MEK8133155.1"/>
    <property type="molecule type" value="Genomic_DNA"/>
</dbReference>
<evidence type="ECO:0000256" key="3">
    <source>
        <dbReference type="ARBA" id="ARBA00023136"/>
    </source>
</evidence>
<dbReference type="Pfam" id="PF00015">
    <property type="entry name" value="MCPsignal"/>
    <property type="match status" value="1"/>
</dbReference>
<keyword evidence="4 6" id="KW-0807">Transducer</keyword>
<comment type="similarity">
    <text evidence="5">Belongs to the methyl-accepting chemotaxis (MCP) protein family.</text>
</comment>
<proteinExistence type="inferred from homology"/>
<keyword evidence="11" id="KW-1185">Reference proteome</keyword>
<protein>
    <submittedName>
        <fullName evidence="10">HAMP domain-containing methyl-accepting chemotaxis protein</fullName>
    </submittedName>
</protein>
<dbReference type="Pfam" id="PF00672">
    <property type="entry name" value="HAMP"/>
    <property type="match status" value="1"/>
</dbReference>
<dbReference type="CDD" id="cd06225">
    <property type="entry name" value="HAMP"/>
    <property type="match status" value="1"/>
</dbReference>
<keyword evidence="2" id="KW-1003">Cell membrane</keyword>
<dbReference type="SMART" id="SM00304">
    <property type="entry name" value="HAMP"/>
    <property type="match status" value="1"/>
</dbReference>
<keyword evidence="7" id="KW-1133">Transmembrane helix</keyword>
<keyword evidence="7" id="KW-0812">Transmembrane</keyword>
<dbReference type="PANTHER" id="PTHR32089:SF112">
    <property type="entry name" value="LYSOZYME-LIKE PROTEIN-RELATED"/>
    <property type="match status" value="1"/>
</dbReference>
<dbReference type="Gene3D" id="1.10.287.950">
    <property type="entry name" value="Methyl-accepting chemotaxis protein"/>
    <property type="match status" value="1"/>
</dbReference>
<dbReference type="InterPro" id="IPR003660">
    <property type="entry name" value="HAMP_dom"/>
</dbReference>
<dbReference type="SUPFAM" id="SSF58104">
    <property type="entry name" value="Methyl-accepting chemotaxis protein (MCP) signaling domain"/>
    <property type="match status" value="1"/>
</dbReference>
<dbReference type="SMART" id="SM00283">
    <property type="entry name" value="MA"/>
    <property type="match status" value="1"/>
</dbReference>
<evidence type="ECO:0000256" key="5">
    <source>
        <dbReference type="ARBA" id="ARBA00029447"/>
    </source>
</evidence>
<dbReference type="InterPro" id="IPR004089">
    <property type="entry name" value="MCPsignal_dom"/>
</dbReference>
<accession>A0ABU9DYE6</accession>
<dbReference type="PROSITE" id="PS50885">
    <property type="entry name" value="HAMP"/>
    <property type="match status" value="1"/>
</dbReference>